<evidence type="ECO:0000313" key="8">
    <source>
        <dbReference type="EMBL" id="PRC95231.1"/>
    </source>
</evidence>
<evidence type="ECO:0000256" key="1">
    <source>
        <dbReference type="ARBA" id="ARBA00004651"/>
    </source>
</evidence>
<dbReference type="Proteomes" id="UP000237839">
    <property type="component" value="Unassembled WGS sequence"/>
</dbReference>
<dbReference type="GO" id="GO:0005886">
    <property type="term" value="C:plasma membrane"/>
    <property type="evidence" value="ECO:0007669"/>
    <property type="project" value="UniProtKB-SubCell"/>
</dbReference>
<comment type="caution">
    <text evidence="8">The sequence shown here is derived from an EMBL/GenBank/DDBJ whole genome shotgun (WGS) entry which is preliminary data.</text>
</comment>
<accession>A0A2S9H5L5</accession>
<dbReference type="RefSeq" id="WP_105530105.1">
    <property type="nucleotide sequence ID" value="NZ_PUGF01000001.1"/>
</dbReference>
<sequence length="156" mass="17347">MKNLLKIHQLSTRFDDVITQWGGTLLSLILRCYVAWQFLHAGLIKIQNWPGTLELFHTEYHVPLLPPDLAAYMGAGGELVLPCFLIAGLFSRPAAIGLFFVNAMAVISYPQLWEFECPAGINDHFYWGIILVVIAVFGAGRFSIDALLKNITAKAV</sequence>
<evidence type="ECO:0000256" key="7">
    <source>
        <dbReference type="SAM" id="Phobius"/>
    </source>
</evidence>
<keyword evidence="4 7" id="KW-0812">Transmembrane</keyword>
<keyword evidence="6 7" id="KW-0472">Membrane</keyword>
<keyword evidence="3" id="KW-1003">Cell membrane</keyword>
<evidence type="ECO:0000256" key="4">
    <source>
        <dbReference type="ARBA" id="ARBA00022692"/>
    </source>
</evidence>
<dbReference type="PANTHER" id="PTHR33452">
    <property type="entry name" value="OXIDOREDUCTASE CATD-RELATED"/>
    <property type="match status" value="1"/>
</dbReference>
<feature type="transmembrane region" description="Helical" evidence="7">
    <location>
        <begin position="125"/>
        <end position="144"/>
    </location>
</feature>
<reference evidence="8 9" key="1">
    <citation type="submission" date="2018-02" db="EMBL/GenBank/DDBJ databases">
        <title>Solimicrobium silvestre gen. nov., sp. nov., isolated from alpine forest soil.</title>
        <authorList>
            <person name="Margesin R."/>
            <person name="Albuquerque L."/>
            <person name="Zhang D.-C."/>
            <person name="Froufe H.J.C."/>
            <person name="Severino R."/>
            <person name="Roxo I."/>
            <person name="Egas C."/>
            <person name="Da Costa M.S."/>
        </authorList>
    </citation>
    <scope>NUCLEOTIDE SEQUENCE [LARGE SCALE GENOMIC DNA]</scope>
    <source>
        <strain evidence="8 9">S20-91</strain>
    </source>
</reference>
<evidence type="ECO:0000256" key="2">
    <source>
        <dbReference type="ARBA" id="ARBA00006679"/>
    </source>
</evidence>
<dbReference type="AlphaFoldDB" id="A0A2S9H5L5"/>
<dbReference type="OrthoDB" id="121744at2"/>
<dbReference type="EMBL" id="PUGF01000001">
    <property type="protein sequence ID" value="PRC95231.1"/>
    <property type="molecule type" value="Genomic_DNA"/>
</dbReference>
<feature type="transmembrane region" description="Helical" evidence="7">
    <location>
        <begin position="21"/>
        <end position="39"/>
    </location>
</feature>
<evidence type="ECO:0000256" key="5">
    <source>
        <dbReference type="ARBA" id="ARBA00022989"/>
    </source>
</evidence>
<name>A0A2S9H5L5_9BURK</name>
<keyword evidence="5 7" id="KW-1133">Transmembrane helix</keyword>
<evidence type="ECO:0000313" key="9">
    <source>
        <dbReference type="Proteomes" id="UP000237839"/>
    </source>
</evidence>
<dbReference type="InterPro" id="IPR032808">
    <property type="entry name" value="DoxX"/>
</dbReference>
<dbReference type="InterPro" id="IPR051907">
    <property type="entry name" value="DoxX-like_oxidoreductase"/>
</dbReference>
<evidence type="ECO:0000256" key="6">
    <source>
        <dbReference type="ARBA" id="ARBA00023136"/>
    </source>
</evidence>
<evidence type="ECO:0000256" key="3">
    <source>
        <dbReference type="ARBA" id="ARBA00022475"/>
    </source>
</evidence>
<protein>
    <submittedName>
        <fullName evidence="8">Putative membrane protein</fullName>
    </submittedName>
</protein>
<feature type="transmembrane region" description="Helical" evidence="7">
    <location>
        <begin position="94"/>
        <end position="113"/>
    </location>
</feature>
<proteinExistence type="inferred from homology"/>
<gene>
    <name evidence="8" type="ORF">S2091_0426</name>
</gene>
<comment type="similarity">
    <text evidence="2">Belongs to the DoxX family.</text>
</comment>
<keyword evidence="9" id="KW-1185">Reference proteome</keyword>
<organism evidence="8 9">
    <name type="scientific">Solimicrobium silvestre</name>
    <dbReference type="NCBI Taxonomy" id="2099400"/>
    <lineage>
        <taxon>Bacteria</taxon>
        <taxon>Pseudomonadati</taxon>
        <taxon>Pseudomonadota</taxon>
        <taxon>Betaproteobacteria</taxon>
        <taxon>Burkholderiales</taxon>
        <taxon>Oxalobacteraceae</taxon>
        <taxon>Solimicrobium</taxon>
    </lineage>
</organism>
<dbReference type="PANTHER" id="PTHR33452:SF1">
    <property type="entry name" value="INNER MEMBRANE PROTEIN YPHA-RELATED"/>
    <property type="match status" value="1"/>
</dbReference>
<feature type="transmembrane region" description="Helical" evidence="7">
    <location>
        <begin position="69"/>
        <end position="87"/>
    </location>
</feature>
<dbReference type="Pfam" id="PF07681">
    <property type="entry name" value="DoxX"/>
    <property type="match status" value="1"/>
</dbReference>
<comment type="subcellular location">
    <subcellularLocation>
        <location evidence="1">Cell membrane</location>
        <topology evidence="1">Multi-pass membrane protein</topology>
    </subcellularLocation>
</comment>